<name>A0ABU4GWG7_9MICO</name>
<evidence type="ECO:0000256" key="1">
    <source>
        <dbReference type="SAM" id="Phobius"/>
    </source>
</evidence>
<sequence>MNPAAGLNNAYVVSGAGLREVAPGALGSDLLQPDSRAIVLRYFPDAPSREDIDAHVLALELQLQLGSATRKHAQVSTIGFMGRSRDALHVAHVVSRPELLFVGVALIGTLPSPWDSSTPSLGDSSIRSTVLRLARAMRDPLDWERVPDALASALEESSVHVVDATSDAVVQALADAGSGPGEYQPGDHGAGFHHAIASRVRLQRALFLLRHEGVRDTATAQLEAAIASTDAAVAALASVTNIRLSEQIQQANRSRLIEDERAQERDRLLARVGAALLLPSIWFSYLGMNLLPTAVWGIPLQKWWVAIVVALLGLVLAWVGWRAAEWLTKRVRTKEEKT</sequence>
<organism evidence="2 3">
    <name type="scientific">Microbacterium arthrosphaerae</name>
    <dbReference type="NCBI Taxonomy" id="792652"/>
    <lineage>
        <taxon>Bacteria</taxon>
        <taxon>Bacillati</taxon>
        <taxon>Actinomycetota</taxon>
        <taxon>Actinomycetes</taxon>
        <taxon>Micrococcales</taxon>
        <taxon>Microbacteriaceae</taxon>
        <taxon>Microbacterium</taxon>
    </lineage>
</organism>
<gene>
    <name evidence="2" type="ORF">R8Z58_01315</name>
</gene>
<protein>
    <submittedName>
        <fullName evidence="2">Uncharacterized protein</fullName>
    </submittedName>
</protein>
<keyword evidence="1" id="KW-0472">Membrane</keyword>
<keyword evidence="1" id="KW-0812">Transmembrane</keyword>
<comment type="caution">
    <text evidence="2">The sequence shown here is derived from an EMBL/GenBank/DDBJ whole genome shotgun (WGS) entry which is preliminary data.</text>
</comment>
<feature type="transmembrane region" description="Helical" evidence="1">
    <location>
        <begin position="303"/>
        <end position="324"/>
    </location>
</feature>
<evidence type="ECO:0000313" key="2">
    <source>
        <dbReference type="EMBL" id="MDW4571411.1"/>
    </source>
</evidence>
<accession>A0ABU4GWG7</accession>
<proteinExistence type="predicted"/>
<evidence type="ECO:0000313" key="3">
    <source>
        <dbReference type="Proteomes" id="UP001283109"/>
    </source>
</evidence>
<reference evidence="2 3" key="1">
    <citation type="submission" date="2023-11" db="EMBL/GenBank/DDBJ databases">
        <title>Draft genome sequence of Microbacterium arthrosphaerae JCM 30492.</title>
        <authorList>
            <person name="Zhang G."/>
            <person name="Ding Y."/>
        </authorList>
    </citation>
    <scope>NUCLEOTIDE SEQUENCE [LARGE SCALE GENOMIC DNA]</scope>
    <source>
        <strain evidence="2 3">JCM 30492</strain>
    </source>
</reference>
<keyword evidence="1" id="KW-1133">Transmembrane helix</keyword>
<dbReference type="EMBL" id="JAWQEV010000001">
    <property type="protein sequence ID" value="MDW4571411.1"/>
    <property type="molecule type" value="Genomic_DNA"/>
</dbReference>
<dbReference type="RefSeq" id="WP_318351953.1">
    <property type="nucleotide sequence ID" value="NZ_JAWQEV010000001.1"/>
</dbReference>
<keyword evidence="3" id="KW-1185">Reference proteome</keyword>
<dbReference type="Proteomes" id="UP001283109">
    <property type="component" value="Unassembled WGS sequence"/>
</dbReference>
<feature type="transmembrane region" description="Helical" evidence="1">
    <location>
        <begin position="268"/>
        <end position="291"/>
    </location>
</feature>